<evidence type="ECO:0000313" key="6">
    <source>
        <dbReference type="Proteomes" id="UP000265562"/>
    </source>
</evidence>
<reference evidence="5 6" key="1">
    <citation type="submission" date="2018-09" db="EMBL/GenBank/DDBJ databases">
        <title>Genome sequencing of Lachnoanaerobaculum umeaense DSM 23576.</title>
        <authorList>
            <person name="Kook J.-K."/>
            <person name="Park S.-N."/>
            <person name="Lim Y.K."/>
        </authorList>
    </citation>
    <scope>NUCLEOTIDE SEQUENCE [LARGE SCALE GENOMIC DNA]</scope>
    <source>
        <strain evidence="6">DSM 23576 \ CCUG 58757</strain>
    </source>
</reference>
<dbReference type="GO" id="GO:0004674">
    <property type="term" value="F:protein serine/threonine kinase activity"/>
    <property type="evidence" value="ECO:0007669"/>
    <property type="project" value="TreeGrafter"/>
</dbReference>
<dbReference type="AlphaFoldDB" id="A0A385PZJ1"/>
<dbReference type="OrthoDB" id="9788659at2"/>
<name>A0A385PZJ1_9FIRM</name>
<dbReference type="PROSITE" id="PS00107">
    <property type="entry name" value="PROTEIN_KINASE_ATP"/>
    <property type="match status" value="1"/>
</dbReference>
<protein>
    <submittedName>
        <fullName evidence="5">Uncharacterized protein</fullName>
    </submittedName>
</protein>
<organism evidence="5 6">
    <name type="scientific">Lachnoanaerobaculum umeaense</name>
    <dbReference type="NCBI Taxonomy" id="617123"/>
    <lineage>
        <taxon>Bacteria</taxon>
        <taxon>Bacillati</taxon>
        <taxon>Bacillota</taxon>
        <taxon>Clostridia</taxon>
        <taxon>Lachnospirales</taxon>
        <taxon>Lachnospiraceae</taxon>
        <taxon>Lachnoanaerobaculum</taxon>
    </lineage>
</organism>
<proteinExistence type="predicted"/>
<keyword evidence="6" id="KW-1185">Reference proteome</keyword>
<dbReference type="InterPro" id="IPR000719">
    <property type="entry name" value="Prot_kinase_dom"/>
</dbReference>
<dbReference type="EMBL" id="CP032364">
    <property type="protein sequence ID" value="AYA99591.1"/>
    <property type="molecule type" value="Genomic_DNA"/>
</dbReference>
<dbReference type="KEGG" id="lua:D4A81_06365"/>
<accession>A0A385PZJ1</accession>
<keyword evidence="3" id="KW-0418">Kinase</keyword>
<dbReference type="PROSITE" id="PS50011">
    <property type="entry name" value="PROTEIN_KINASE_DOM"/>
    <property type="match status" value="1"/>
</dbReference>
<sequence>MRCLNCMQIYDEEYGVCPHCGYVPSGNAKELYQLTPGIVLNNRYLIGTALGVGGFGITYVAWDQKLEQKVAIKEFYPSAGGIVNRSPGVANVIIYSGEKAIEFEKGKQRFLTEARSMARFSGHPNIVHVYEYFEQNSTAYIAMEFLEGKSFKDYLKENNGPIDCNIAKNVILAVLDALKEIHRAGIIHRDISPDNVFISPEGVIKVIDFGAARFSTGEEEKTMSIILKPGYAPPEQYRTRSSQGPWTDVYAVGAMFYRAVTGVMPDESVNRMVEDKVVPPDKINNEVSSDLSNIIMTAMALDKSLRFKNVDQFEDALLKGEYSDTPDKVLSRRKKFRIITVVASLIIFIIMISAVFSIYNKKSQKFALKDGTSIEVWLPPSDNITDEKVADQKYSDFDELISGFKKDYAGVDVSFRTFESDEEYQTALEDALDSGGKDVPTVFDSTYLDLDEFDGDLDKLDTTYDFIDLDNSRNIMDYYKKFKDSDQVPLSVQYPLIYRNEKYSNSNTTETSNSEESDVVIDYDLDTVIESGDYALNPNLLLAKDSDISSDKTIEDFVNGECLYYISDTSDYKEIQENMAGKYSVSVVGDKRIKLRFTNLVSVNNHVSDEEKKAGEILVYFLMKEKAQQVLNIKNNNGVPVNSEILNEYYLNTYVELKDIGDLKQ</sequence>
<dbReference type="GO" id="GO:0005524">
    <property type="term" value="F:ATP binding"/>
    <property type="evidence" value="ECO:0007669"/>
    <property type="project" value="UniProtKB-UniRule"/>
</dbReference>
<dbReference type="PANTHER" id="PTHR43289">
    <property type="entry name" value="MITOGEN-ACTIVATED PROTEIN KINASE KINASE KINASE 20-RELATED"/>
    <property type="match status" value="1"/>
</dbReference>
<evidence type="ECO:0000256" key="1">
    <source>
        <dbReference type="ARBA" id="ARBA00022679"/>
    </source>
</evidence>
<dbReference type="RefSeq" id="WP_111524849.1">
    <property type="nucleotide sequence ID" value="NZ_CP032364.1"/>
</dbReference>
<dbReference type="Pfam" id="PF00069">
    <property type="entry name" value="Pkinase"/>
    <property type="match status" value="1"/>
</dbReference>
<dbReference type="PROSITE" id="PS00109">
    <property type="entry name" value="PROTEIN_KINASE_TYR"/>
    <property type="match status" value="1"/>
</dbReference>
<dbReference type="SUPFAM" id="SSF53850">
    <property type="entry name" value="Periplasmic binding protein-like II"/>
    <property type="match status" value="1"/>
</dbReference>
<dbReference type="Gene3D" id="3.40.190.10">
    <property type="entry name" value="Periplasmic binding protein-like II"/>
    <property type="match status" value="1"/>
</dbReference>
<dbReference type="InterPro" id="IPR011009">
    <property type="entry name" value="Kinase-like_dom_sf"/>
</dbReference>
<dbReference type="PANTHER" id="PTHR43289:SF34">
    <property type="entry name" value="SERINE_THREONINE-PROTEIN KINASE YBDM-RELATED"/>
    <property type="match status" value="1"/>
</dbReference>
<keyword evidence="2" id="KW-0547">Nucleotide-binding</keyword>
<dbReference type="Gene3D" id="1.10.510.10">
    <property type="entry name" value="Transferase(Phosphotransferase) domain 1"/>
    <property type="match status" value="1"/>
</dbReference>
<evidence type="ECO:0000313" key="5">
    <source>
        <dbReference type="EMBL" id="AYA99591.1"/>
    </source>
</evidence>
<dbReference type="Gene3D" id="3.30.200.20">
    <property type="entry name" value="Phosphorylase Kinase, domain 1"/>
    <property type="match status" value="1"/>
</dbReference>
<dbReference type="SUPFAM" id="SSF56112">
    <property type="entry name" value="Protein kinase-like (PK-like)"/>
    <property type="match status" value="1"/>
</dbReference>
<dbReference type="InterPro" id="IPR017441">
    <property type="entry name" value="Protein_kinase_ATP_BS"/>
</dbReference>
<gene>
    <name evidence="5" type="ORF">D4A81_06365</name>
</gene>
<evidence type="ECO:0000256" key="2">
    <source>
        <dbReference type="ARBA" id="ARBA00022741"/>
    </source>
</evidence>
<dbReference type="InterPro" id="IPR008266">
    <property type="entry name" value="Tyr_kinase_AS"/>
</dbReference>
<dbReference type="Proteomes" id="UP000265562">
    <property type="component" value="Chromosome"/>
</dbReference>
<keyword evidence="1" id="KW-0808">Transferase</keyword>
<dbReference type="CDD" id="cd14014">
    <property type="entry name" value="STKc_PknB_like"/>
    <property type="match status" value="1"/>
</dbReference>
<keyword evidence="4" id="KW-0067">ATP-binding</keyword>
<evidence type="ECO:0000256" key="4">
    <source>
        <dbReference type="ARBA" id="ARBA00022840"/>
    </source>
</evidence>
<evidence type="ECO:0000256" key="3">
    <source>
        <dbReference type="ARBA" id="ARBA00022777"/>
    </source>
</evidence>